<evidence type="ECO:0000259" key="2">
    <source>
        <dbReference type="Pfam" id="PF00561"/>
    </source>
</evidence>
<accession>A0ABQ6G1V6</accession>
<dbReference type="RefSeq" id="WP_338256153.1">
    <property type="nucleotide sequence ID" value="NZ_BSRI01000002.1"/>
</dbReference>
<name>A0ABQ6G1V6_9CHLR</name>
<dbReference type="Pfam" id="PF00561">
    <property type="entry name" value="Abhydrolase_1"/>
    <property type="match status" value="1"/>
</dbReference>
<gene>
    <name evidence="3" type="ORF">KDH_63140</name>
</gene>
<dbReference type="PRINTS" id="PR00111">
    <property type="entry name" value="ABHYDROLASE"/>
</dbReference>
<reference evidence="3 4" key="1">
    <citation type="submission" date="2023-02" db="EMBL/GenBank/DDBJ databases">
        <title>Dictyobacter halimunensis sp. nov., a new member of the class Ktedonobacteria from forest soil in a geothermal area.</title>
        <authorList>
            <person name="Rachmania M.K."/>
            <person name="Ningsih F."/>
            <person name="Sakai Y."/>
            <person name="Yabe S."/>
            <person name="Yokota A."/>
            <person name="Sjamsuridzal W."/>
        </authorList>
    </citation>
    <scope>NUCLEOTIDE SEQUENCE [LARGE SCALE GENOMIC DNA]</scope>
    <source>
        <strain evidence="3 4">S3.2.2.5</strain>
    </source>
</reference>
<dbReference type="EMBL" id="BSRI01000002">
    <property type="protein sequence ID" value="GLV59488.1"/>
    <property type="molecule type" value="Genomic_DNA"/>
</dbReference>
<dbReference type="InterPro" id="IPR000073">
    <property type="entry name" value="AB_hydrolase_1"/>
</dbReference>
<dbReference type="Gene3D" id="3.40.50.1820">
    <property type="entry name" value="alpha/beta hydrolase"/>
    <property type="match status" value="1"/>
</dbReference>
<dbReference type="PRINTS" id="PR00412">
    <property type="entry name" value="EPOXHYDRLASE"/>
</dbReference>
<keyword evidence="1 3" id="KW-0378">Hydrolase</keyword>
<dbReference type="GO" id="GO:0016787">
    <property type="term" value="F:hydrolase activity"/>
    <property type="evidence" value="ECO:0007669"/>
    <property type="project" value="UniProtKB-KW"/>
</dbReference>
<keyword evidence="4" id="KW-1185">Reference proteome</keyword>
<evidence type="ECO:0000313" key="3">
    <source>
        <dbReference type="EMBL" id="GLV59488.1"/>
    </source>
</evidence>
<dbReference type="InterPro" id="IPR050266">
    <property type="entry name" value="AB_hydrolase_sf"/>
</dbReference>
<dbReference type="InterPro" id="IPR029058">
    <property type="entry name" value="AB_hydrolase_fold"/>
</dbReference>
<evidence type="ECO:0000256" key="1">
    <source>
        <dbReference type="ARBA" id="ARBA00022801"/>
    </source>
</evidence>
<feature type="domain" description="AB hydrolase-1" evidence="2">
    <location>
        <begin position="22"/>
        <end position="251"/>
    </location>
</feature>
<dbReference type="SUPFAM" id="SSF53474">
    <property type="entry name" value="alpha/beta-Hydrolases"/>
    <property type="match status" value="1"/>
</dbReference>
<proteinExistence type="predicted"/>
<organism evidence="3 4">
    <name type="scientific">Dictyobacter halimunensis</name>
    <dbReference type="NCBI Taxonomy" id="3026934"/>
    <lineage>
        <taxon>Bacteria</taxon>
        <taxon>Bacillati</taxon>
        <taxon>Chloroflexota</taxon>
        <taxon>Ktedonobacteria</taxon>
        <taxon>Ktedonobacterales</taxon>
        <taxon>Dictyobacteraceae</taxon>
        <taxon>Dictyobacter</taxon>
    </lineage>
</organism>
<dbReference type="InterPro" id="IPR000639">
    <property type="entry name" value="Epox_hydrolase-like"/>
</dbReference>
<sequence>MASKASINSVELAYEDHGIGVPLIFLHAFPLNRHMWDNQLGSLLDEQRYRLVAPDWRGFGESSLYGNLSTMEMFADDLAGLMDHLGMQQAVLCGLSMGGYAAFAFLRKYPQRVGGLVLADTRPGADTEEARANRENLARTAEQQGTDAIADLQIPRLLSEHTLTHHPAVEAQVRKLIATANPLGIAAASRGMALRADSSDLLSTINCPTLVLAGEHDALTPPDVAREYASQIKGARFAVIPHAGHLSNLEQPEAFQTVLQDFLRSAL</sequence>
<comment type="caution">
    <text evidence="3">The sequence shown here is derived from an EMBL/GenBank/DDBJ whole genome shotgun (WGS) entry which is preliminary data.</text>
</comment>
<dbReference type="Proteomes" id="UP001344906">
    <property type="component" value="Unassembled WGS sequence"/>
</dbReference>
<protein>
    <submittedName>
        <fullName evidence="3">Alpha/beta hydrolase</fullName>
    </submittedName>
</protein>
<dbReference type="PANTHER" id="PTHR43798:SF31">
    <property type="entry name" value="AB HYDROLASE SUPERFAMILY PROTEIN YCLE"/>
    <property type="match status" value="1"/>
</dbReference>
<dbReference type="PANTHER" id="PTHR43798">
    <property type="entry name" value="MONOACYLGLYCEROL LIPASE"/>
    <property type="match status" value="1"/>
</dbReference>
<evidence type="ECO:0000313" key="4">
    <source>
        <dbReference type="Proteomes" id="UP001344906"/>
    </source>
</evidence>